<keyword evidence="1" id="KW-1133">Transmembrane helix</keyword>
<dbReference type="EMBL" id="DVOD01000003">
    <property type="protein sequence ID" value="HIU91536.1"/>
    <property type="molecule type" value="Genomic_DNA"/>
</dbReference>
<proteinExistence type="predicted"/>
<keyword evidence="1" id="KW-0472">Membrane</keyword>
<gene>
    <name evidence="2" type="ORF">IAD26_00230</name>
</gene>
<evidence type="ECO:0000256" key="1">
    <source>
        <dbReference type="SAM" id="Phobius"/>
    </source>
</evidence>
<dbReference type="Proteomes" id="UP000886748">
    <property type="component" value="Unassembled WGS sequence"/>
</dbReference>
<accession>A0A9D1MYC2</accession>
<feature type="transmembrane region" description="Helical" evidence="1">
    <location>
        <begin position="12"/>
        <end position="33"/>
    </location>
</feature>
<comment type="caution">
    <text evidence="2">The sequence shown here is derived from an EMBL/GenBank/DDBJ whole genome shotgun (WGS) entry which is preliminary data.</text>
</comment>
<organism evidence="2 3">
    <name type="scientific">Candidatus Limenecus avicola</name>
    <dbReference type="NCBI Taxonomy" id="2840847"/>
    <lineage>
        <taxon>Bacteria</taxon>
        <taxon>Bacillati</taxon>
        <taxon>Bacillota</taxon>
        <taxon>Clostridia</taxon>
        <taxon>Eubacteriales</taxon>
        <taxon>Clostridiaceae</taxon>
        <taxon>Clostridiaceae incertae sedis</taxon>
        <taxon>Candidatus Limenecus</taxon>
    </lineage>
</organism>
<evidence type="ECO:0008006" key="4">
    <source>
        <dbReference type="Google" id="ProtNLM"/>
    </source>
</evidence>
<evidence type="ECO:0000313" key="3">
    <source>
        <dbReference type="Proteomes" id="UP000886748"/>
    </source>
</evidence>
<sequence length="208" mass="23119">MNKDVKKAAFTMAETLLTLAIIGVVMALMLRAINRVNPDKNKVLFLKSYHAIETVIADIINDSTKYDQYTDENADFSAKPLSTAKASYINKGSEVTVCEDGCDKKFTQPKAVCYFLADQINTIGEVNCDNDTTMNFKTSIGACFWGWQNVDSNGTLEAIVDPTCSDDKKNGYVVKLFKDGKMTVPETSTKVNDQATAYEWMQDQTQVK</sequence>
<evidence type="ECO:0000313" key="2">
    <source>
        <dbReference type="EMBL" id="HIU91536.1"/>
    </source>
</evidence>
<reference evidence="2" key="2">
    <citation type="journal article" date="2021" name="PeerJ">
        <title>Extensive microbial diversity within the chicken gut microbiome revealed by metagenomics and culture.</title>
        <authorList>
            <person name="Gilroy R."/>
            <person name="Ravi A."/>
            <person name="Getino M."/>
            <person name="Pursley I."/>
            <person name="Horton D.L."/>
            <person name="Alikhan N.F."/>
            <person name="Baker D."/>
            <person name="Gharbi K."/>
            <person name="Hall N."/>
            <person name="Watson M."/>
            <person name="Adriaenssens E.M."/>
            <person name="Foster-Nyarko E."/>
            <person name="Jarju S."/>
            <person name="Secka A."/>
            <person name="Antonio M."/>
            <person name="Oren A."/>
            <person name="Chaudhuri R.R."/>
            <person name="La Ragione R."/>
            <person name="Hildebrand F."/>
            <person name="Pallen M.J."/>
        </authorList>
    </citation>
    <scope>NUCLEOTIDE SEQUENCE</scope>
    <source>
        <strain evidence="2">CHK154-7741</strain>
    </source>
</reference>
<reference evidence="2" key="1">
    <citation type="submission" date="2020-10" db="EMBL/GenBank/DDBJ databases">
        <authorList>
            <person name="Gilroy R."/>
        </authorList>
    </citation>
    <scope>NUCLEOTIDE SEQUENCE</scope>
    <source>
        <strain evidence="2">CHK154-7741</strain>
    </source>
</reference>
<name>A0A9D1MYC2_9CLOT</name>
<keyword evidence="1" id="KW-0812">Transmembrane</keyword>
<dbReference type="AlphaFoldDB" id="A0A9D1MYC2"/>
<protein>
    <recommendedName>
        <fullName evidence="4">Type II secretion system protein</fullName>
    </recommendedName>
</protein>